<keyword evidence="2" id="KW-1185">Reference proteome</keyword>
<gene>
    <name evidence="1" type="ORF">PPSIR1_20794</name>
</gene>
<evidence type="ECO:0000313" key="2">
    <source>
        <dbReference type="Proteomes" id="UP000005801"/>
    </source>
</evidence>
<dbReference type="EMBL" id="ABCS01000110">
    <property type="protein sequence ID" value="EDM74921.1"/>
    <property type="molecule type" value="Genomic_DNA"/>
</dbReference>
<accession>A6GGS4</accession>
<organism evidence="1 2">
    <name type="scientific">Plesiocystis pacifica SIR-1</name>
    <dbReference type="NCBI Taxonomy" id="391625"/>
    <lineage>
        <taxon>Bacteria</taxon>
        <taxon>Pseudomonadati</taxon>
        <taxon>Myxococcota</taxon>
        <taxon>Polyangia</taxon>
        <taxon>Nannocystales</taxon>
        <taxon>Nannocystaceae</taxon>
        <taxon>Plesiocystis</taxon>
    </lineage>
</organism>
<dbReference type="AlphaFoldDB" id="A6GGS4"/>
<dbReference type="Proteomes" id="UP000005801">
    <property type="component" value="Unassembled WGS sequence"/>
</dbReference>
<reference evidence="1 2" key="1">
    <citation type="submission" date="2007-06" db="EMBL/GenBank/DDBJ databases">
        <authorList>
            <person name="Shimkets L."/>
            <person name="Ferriera S."/>
            <person name="Johnson J."/>
            <person name="Kravitz S."/>
            <person name="Beeson K."/>
            <person name="Sutton G."/>
            <person name="Rogers Y.-H."/>
            <person name="Friedman R."/>
            <person name="Frazier M."/>
            <person name="Venter J.C."/>
        </authorList>
    </citation>
    <scope>NUCLEOTIDE SEQUENCE [LARGE SCALE GENOMIC DNA]</scope>
    <source>
        <strain evidence="1 2">SIR-1</strain>
    </source>
</reference>
<sequence>MASRTSTRKKGQSCSMTRASATSYIRLIVNGEVLGISR</sequence>
<proteinExistence type="predicted"/>
<dbReference type="STRING" id="391625.PPSIR1_20794"/>
<protein>
    <submittedName>
        <fullName evidence="1">Uncharacterized protein</fullName>
    </submittedName>
</protein>
<comment type="caution">
    <text evidence="1">The sequence shown here is derived from an EMBL/GenBank/DDBJ whole genome shotgun (WGS) entry which is preliminary data.</text>
</comment>
<evidence type="ECO:0000313" key="1">
    <source>
        <dbReference type="EMBL" id="EDM74921.1"/>
    </source>
</evidence>
<name>A6GGS4_9BACT</name>